<protein>
    <submittedName>
        <fullName evidence="6">Tyrosine-type recombinase/integrase</fullName>
    </submittedName>
</protein>
<keyword evidence="3" id="KW-0238">DNA-binding</keyword>
<dbReference type="Proteomes" id="UP000887300">
    <property type="component" value="Unassembled WGS sequence"/>
</dbReference>
<dbReference type="InterPro" id="IPR011010">
    <property type="entry name" value="DNA_brk_join_enz"/>
</dbReference>
<dbReference type="GO" id="GO:0015074">
    <property type="term" value="P:DNA integration"/>
    <property type="evidence" value="ECO:0007669"/>
    <property type="project" value="UniProtKB-KW"/>
</dbReference>
<keyword evidence="4" id="KW-0233">DNA recombination</keyword>
<accession>A0A8X8GDM9</accession>
<gene>
    <name evidence="6" type="ORF">HF568_10390</name>
</gene>
<dbReference type="InterPro" id="IPR013762">
    <property type="entry name" value="Integrase-like_cat_sf"/>
</dbReference>
<dbReference type="InterPro" id="IPR050808">
    <property type="entry name" value="Phage_Integrase"/>
</dbReference>
<feature type="domain" description="Tyr recombinase" evidence="5">
    <location>
        <begin position="204"/>
        <end position="400"/>
    </location>
</feature>
<dbReference type="CDD" id="cd00801">
    <property type="entry name" value="INT_P4_C"/>
    <property type="match status" value="1"/>
</dbReference>
<dbReference type="Gene3D" id="3.30.160.390">
    <property type="entry name" value="Integrase, DNA-binding domain"/>
    <property type="match status" value="1"/>
</dbReference>
<evidence type="ECO:0000259" key="5">
    <source>
        <dbReference type="PROSITE" id="PS51898"/>
    </source>
</evidence>
<comment type="caution">
    <text evidence="6">The sequence shown here is derived from an EMBL/GenBank/DDBJ whole genome shotgun (WGS) entry which is preliminary data.</text>
</comment>
<dbReference type="GO" id="GO:0006310">
    <property type="term" value="P:DNA recombination"/>
    <property type="evidence" value="ECO:0007669"/>
    <property type="project" value="UniProtKB-KW"/>
</dbReference>
<evidence type="ECO:0000256" key="1">
    <source>
        <dbReference type="ARBA" id="ARBA00008857"/>
    </source>
</evidence>
<dbReference type="GO" id="GO:0003677">
    <property type="term" value="F:DNA binding"/>
    <property type="evidence" value="ECO:0007669"/>
    <property type="project" value="UniProtKB-KW"/>
</dbReference>
<evidence type="ECO:0000256" key="2">
    <source>
        <dbReference type="ARBA" id="ARBA00022908"/>
    </source>
</evidence>
<dbReference type="RefSeq" id="WP_215885916.1">
    <property type="nucleotide sequence ID" value="NZ_CP134225.1"/>
</dbReference>
<comment type="similarity">
    <text evidence="1">Belongs to the 'phage' integrase family.</text>
</comment>
<dbReference type="Pfam" id="PF13356">
    <property type="entry name" value="Arm-DNA-bind_3"/>
    <property type="match status" value="1"/>
</dbReference>
<reference evidence="6" key="1">
    <citation type="journal article" date="2021" name="ISME J.">
        <title>Genomic evolution of the class Acidithiobacillia: deep-branching Proteobacteria living in extreme acidic conditions.</title>
        <authorList>
            <person name="Moya-Beltran A."/>
            <person name="Beard S."/>
            <person name="Rojas-Villalobos C."/>
            <person name="Issotta F."/>
            <person name="Gallardo Y."/>
            <person name="Ulloa R."/>
            <person name="Giaveno A."/>
            <person name="Degli Esposti M."/>
            <person name="Johnson D.B."/>
            <person name="Quatrini R."/>
        </authorList>
    </citation>
    <scope>NUCLEOTIDE SEQUENCE</scope>
    <source>
        <strain evidence="6">DSM 583</strain>
    </source>
</reference>
<sequence>MRFTDRFVATIRKPESRKVLWEDGEYGKGSFGLRLSPSGSKTWVYMYRDPRSGKARMATLGRYPSMSVAQAHEAYAKSVLSVEQGNDPSTKLVDSRREERASPTIDALVNEYIERWAKQNKRSWAEDDRILRHDVLPVWSGIKAKDITRRDIVVLLDSIVERGASIMANRTFEVIRKMFNFAVERAILDTSPASGVKSPSLENRKNRVLNDSEVKLFWQCMWYNKPIVGFYEPLRMAMLFQLATACRTNESLGLRWDEIDGDWWTIPSDRSKNGNPHRLPITPIIRQILDRAKETAGECFVFPSMRKSATGGDKPMIKSAASHGLTRILSAQKQAGVTMPSQLNMAKFTSHDLRRTAATQMAGLGVPRLVIAKLLNHTDRQITALYDLHSYDNEKRDAMNLWSKKLYDLSLIQP</sequence>
<dbReference type="InterPro" id="IPR010998">
    <property type="entry name" value="Integrase_recombinase_N"/>
</dbReference>
<dbReference type="PANTHER" id="PTHR30629:SF2">
    <property type="entry name" value="PROPHAGE INTEGRASE INTS-RELATED"/>
    <property type="match status" value="1"/>
</dbReference>
<dbReference type="Gene3D" id="1.10.443.10">
    <property type="entry name" value="Intergrase catalytic core"/>
    <property type="match status" value="1"/>
</dbReference>
<dbReference type="EMBL" id="JABBHS010000305">
    <property type="protein sequence ID" value="MBU2723595.1"/>
    <property type="molecule type" value="Genomic_DNA"/>
</dbReference>
<evidence type="ECO:0000313" key="6">
    <source>
        <dbReference type="EMBL" id="MBU2723595.1"/>
    </source>
</evidence>
<evidence type="ECO:0000256" key="4">
    <source>
        <dbReference type="ARBA" id="ARBA00023172"/>
    </source>
</evidence>
<dbReference type="InterPro" id="IPR025166">
    <property type="entry name" value="Integrase_DNA_bind_dom"/>
</dbReference>
<dbReference type="PANTHER" id="PTHR30629">
    <property type="entry name" value="PROPHAGE INTEGRASE"/>
    <property type="match status" value="1"/>
</dbReference>
<organism evidence="6 7">
    <name type="scientific">Acidithiobacillus ferridurans</name>
    <dbReference type="NCBI Taxonomy" id="1232575"/>
    <lineage>
        <taxon>Bacteria</taxon>
        <taxon>Pseudomonadati</taxon>
        <taxon>Pseudomonadota</taxon>
        <taxon>Acidithiobacillia</taxon>
        <taxon>Acidithiobacillales</taxon>
        <taxon>Acidithiobacillaceae</taxon>
        <taxon>Acidithiobacillus</taxon>
    </lineage>
</organism>
<dbReference type="InterPro" id="IPR002104">
    <property type="entry name" value="Integrase_catalytic"/>
</dbReference>
<dbReference type="InterPro" id="IPR038488">
    <property type="entry name" value="Integrase_DNA-bd_sf"/>
</dbReference>
<dbReference type="SUPFAM" id="SSF56349">
    <property type="entry name" value="DNA breaking-rejoining enzymes"/>
    <property type="match status" value="1"/>
</dbReference>
<evidence type="ECO:0000313" key="7">
    <source>
        <dbReference type="Proteomes" id="UP000887300"/>
    </source>
</evidence>
<name>A0A8X8GDM9_ACIFI</name>
<dbReference type="AlphaFoldDB" id="A0A8X8GDM9"/>
<dbReference type="Pfam" id="PF00589">
    <property type="entry name" value="Phage_integrase"/>
    <property type="match status" value="1"/>
</dbReference>
<dbReference type="Pfam" id="PF22022">
    <property type="entry name" value="Phage_int_M"/>
    <property type="match status" value="1"/>
</dbReference>
<proteinExistence type="inferred from homology"/>
<dbReference type="Gene3D" id="1.10.150.130">
    <property type="match status" value="1"/>
</dbReference>
<dbReference type="PROSITE" id="PS51898">
    <property type="entry name" value="TYR_RECOMBINASE"/>
    <property type="match status" value="1"/>
</dbReference>
<keyword evidence="2" id="KW-0229">DNA integration</keyword>
<dbReference type="InterPro" id="IPR053876">
    <property type="entry name" value="Phage_int_M"/>
</dbReference>
<evidence type="ECO:0000256" key="3">
    <source>
        <dbReference type="ARBA" id="ARBA00023125"/>
    </source>
</evidence>